<name>A0A1G9F5V9_9EURY</name>
<organism evidence="2 3">
    <name type="scientific">Natronorubrum texcoconense</name>
    <dbReference type="NCBI Taxonomy" id="1095776"/>
    <lineage>
        <taxon>Archaea</taxon>
        <taxon>Methanobacteriati</taxon>
        <taxon>Methanobacteriota</taxon>
        <taxon>Stenosarchaea group</taxon>
        <taxon>Halobacteria</taxon>
        <taxon>Halobacteriales</taxon>
        <taxon>Natrialbaceae</taxon>
        <taxon>Natronorubrum</taxon>
    </lineage>
</organism>
<dbReference type="Gene3D" id="3.40.50.150">
    <property type="entry name" value="Vaccinia Virus protein VP39"/>
    <property type="match status" value="1"/>
</dbReference>
<keyword evidence="2" id="KW-0808">Transferase</keyword>
<dbReference type="InterPro" id="IPR013216">
    <property type="entry name" value="Methyltransf_11"/>
</dbReference>
<dbReference type="GO" id="GO:0032259">
    <property type="term" value="P:methylation"/>
    <property type="evidence" value="ECO:0007669"/>
    <property type="project" value="UniProtKB-KW"/>
</dbReference>
<evidence type="ECO:0000259" key="1">
    <source>
        <dbReference type="Pfam" id="PF08241"/>
    </source>
</evidence>
<dbReference type="Pfam" id="PF08241">
    <property type="entry name" value="Methyltransf_11"/>
    <property type="match status" value="1"/>
</dbReference>
<feature type="domain" description="Methyltransferase type 11" evidence="1">
    <location>
        <begin position="48"/>
        <end position="140"/>
    </location>
</feature>
<sequence>MRDDSEAKRETASSFDVAAADYVDSDVHRQGADLERLADWCRDAETALDVATGAGHVAGAVAERGVPTVVAVDASRAMVATAEREFDGVAGAMADAERLPFAANSFDAVACRIAAHHFPDPEAFVAEVARVLRPGGTFAFEDNVAPPDPALESFLDRVERLRDPTHVRSHRTDRWYEWLEGQGFVVEETSHLTKTLEFDSWVAAQSVDADRRAELESILLDASPEATSFFEIEAEDGTVRSFANLKALVRATRVD</sequence>
<reference evidence="3" key="1">
    <citation type="submission" date="2016-10" db="EMBL/GenBank/DDBJ databases">
        <authorList>
            <person name="Varghese N."/>
            <person name="Submissions S."/>
        </authorList>
    </citation>
    <scope>NUCLEOTIDE SEQUENCE [LARGE SCALE GENOMIC DNA]</scope>
    <source>
        <strain evidence="3">B4,CECT 8067,JCM 17497</strain>
    </source>
</reference>
<dbReference type="GO" id="GO:0008757">
    <property type="term" value="F:S-adenosylmethionine-dependent methyltransferase activity"/>
    <property type="evidence" value="ECO:0007669"/>
    <property type="project" value="InterPro"/>
</dbReference>
<dbReference type="PANTHER" id="PTHR43591">
    <property type="entry name" value="METHYLTRANSFERASE"/>
    <property type="match status" value="1"/>
</dbReference>
<dbReference type="InterPro" id="IPR029063">
    <property type="entry name" value="SAM-dependent_MTases_sf"/>
</dbReference>
<gene>
    <name evidence="2" type="ORF">SAMN04515672_4098</name>
</gene>
<dbReference type="AlphaFoldDB" id="A0A1G9F5V9"/>
<keyword evidence="3" id="KW-1185">Reference proteome</keyword>
<dbReference type="PANTHER" id="PTHR43591:SF24">
    <property type="entry name" value="2-METHOXY-6-POLYPRENYL-1,4-BENZOQUINOL METHYLASE, MITOCHONDRIAL"/>
    <property type="match status" value="1"/>
</dbReference>
<dbReference type="RefSeq" id="WP_090311143.1">
    <property type="nucleotide sequence ID" value="NZ_FNFE01000007.1"/>
</dbReference>
<accession>A0A1G9F5V9</accession>
<proteinExistence type="predicted"/>
<dbReference type="OrthoDB" id="190449at2157"/>
<keyword evidence="2" id="KW-0489">Methyltransferase</keyword>
<protein>
    <submittedName>
        <fullName evidence="2">Methyltransferase domain-containing protein</fullName>
    </submittedName>
</protein>
<dbReference type="STRING" id="1095776.SAMN04515672_4098"/>
<dbReference type="EMBL" id="FNFE01000007">
    <property type="protein sequence ID" value="SDK83710.1"/>
    <property type="molecule type" value="Genomic_DNA"/>
</dbReference>
<dbReference type="Proteomes" id="UP000198882">
    <property type="component" value="Unassembled WGS sequence"/>
</dbReference>
<dbReference type="CDD" id="cd02440">
    <property type="entry name" value="AdoMet_MTases"/>
    <property type="match status" value="1"/>
</dbReference>
<dbReference type="SUPFAM" id="SSF53335">
    <property type="entry name" value="S-adenosyl-L-methionine-dependent methyltransferases"/>
    <property type="match status" value="1"/>
</dbReference>
<evidence type="ECO:0000313" key="2">
    <source>
        <dbReference type="EMBL" id="SDK83710.1"/>
    </source>
</evidence>
<evidence type="ECO:0000313" key="3">
    <source>
        <dbReference type="Proteomes" id="UP000198882"/>
    </source>
</evidence>